<dbReference type="InterPro" id="IPR025282">
    <property type="entry name" value="DUF4214"/>
</dbReference>
<evidence type="ECO:0000313" key="5">
    <source>
        <dbReference type="Proteomes" id="UP001198182"/>
    </source>
</evidence>
<feature type="region of interest" description="Disordered" evidence="1">
    <location>
        <begin position="41"/>
        <end position="84"/>
    </location>
</feature>
<comment type="caution">
    <text evidence="4">The sequence shown here is derived from an EMBL/GenBank/DDBJ whole genome shotgun (WGS) entry which is preliminary data.</text>
</comment>
<reference evidence="4" key="1">
    <citation type="submission" date="2021-10" db="EMBL/GenBank/DDBJ databases">
        <title>Anaerobic single-cell dispensing facilitates the cultivation of human gut bacteria.</title>
        <authorList>
            <person name="Afrizal A."/>
        </authorList>
    </citation>
    <scope>NUCLEOTIDE SEQUENCE</scope>
    <source>
        <strain evidence="4">CLA-AA-H215</strain>
    </source>
</reference>
<evidence type="ECO:0000313" key="4">
    <source>
        <dbReference type="EMBL" id="MCC2229611.1"/>
    </source>
</evidence>
<dbReference type="InterPro" id="IPR029058">
    <property type="entry name" value="AB_hydrolase_fold"/>
</dbReference>
<feature type="signal peptide" evidence="2">
    <location>
        <begin position="1"/>
        <end position="36"/>
    </location>
</feature>
<dbReference type="EMBL" id="JAJEQR010000003">
    <property type="protein sequence ID" value="MCC2229611.1"/>
    <property type="molecule type" value="Genomic_DNA"/>
</dbReference>
<dbReference type="Proteomes" id="UP001198182">
    <property type="component" value="Unassembled WGS sequence"/>
</dbReference>
<keyword evidence="2" id="KW-0732">Signal</keyword>
<dbReference type="RefSeq" id="WP_308452398.1">
    <property type="nucleotide sequence ID" value="NZ_JAJEQR010000003.1"/>
</dbReference>
<feature type="chain" id="PRO_5042286902" evidence="2">
    <location>
        <begin position="37"/>
        <end position="1866"/>
    </location>
</feature>
<dbReference type="InterPro" id="IPR038255">
    <property type="entry name" value="PBS_linker_sf"/>
</dbReference>
<name>A0AAE3E6V7_9FIRM</name>
<sequence>MSSGSKRHQVRRMMAGLLSLTMVATLVTPASSQVYAAALDDTQAEAPAAEAEVPEAEPAEDAEAPAEEAEAPATEVADETAETVDVSAEEVFKKENLSIDDIKEIQAITDMTIYGQGLVEVDITYKDGVDVSGVTAADYVLQDRGSLTPDFGEIEIASAEVDGQTVTLEIANDTGATEANKLIYNGPNKEGVRQRNAFGIYCTGAWYRGTDGKIYYGKDDNDAYENNTTGMGYQARESLELKLSHAGETATADLANEDGSYKADGLWLPTIDENFGEGGLITFEEAGIKIESTAKDATDGTADQYVRGYIHVPENYDGQKALPLVITISGNGTSFWILSDGTNNFGTNVMYDAATTAWLDKDVIVVGIHDRSTVGKGGENYDYVVDDCNVIKYMLDNYNIDEDNIIIHGNSRSTMASSTIIQALAGQPYSAGQDAPTWGSAPRTHKLDKSVYDFTIGTFLCNNGLLGGQGLWTDADYDAVAKTGLRAWCFDSEQDFNNIDNAAKLEASFKKLGVSDEWIAENLRISCFPSEMFYYWGESDHSVTRMNYWYFGEGQVYYGPDMDIVDGQIVYNTKLNPGDKYEVQCRGISRDGTKVGHEYTLYGENFMDWAVQGEENPVLQSRVESIDTVTVPNFYGQKVSQVTVTFKEGTDMDAVKAAGVTLYDRGSLDAQFGEVKVSDVKYDGNQVILTIDQGSEKVTDRSRNAFGIYATMSWYIDSEGNIFYGKEDTTDALGMTIHANKTGKGYQARKNLDLILCVGTEDLTMGLAMTDGVGNLLENTVWNPVVNEGYDDIKTLMVNVGWKAEGYTMMGENGEVPVNVIWPEGYDANRAEKYPVVFYQCGSGLCYWELTDTSVDGVLAPANNPGCNYAFDNMLTGWAEAYPEAIVLSVDVHNTSEVVAAKEVAGVLDYFIANYNADANRIVGVGNSYGTFVVSDVIRQRPELVAAFVENNGNLGTFANQAEVNGTLENSSLKKWTADELRDMIDNQVAVWFINGETDVAHPAVQQDAYTILKREYKAAGMSDEWINQYLRASGYQSWNFKAWGETDHSCTKITAWYYLQNAYLTPNEDGVALKPGDTYRLAGKENAQYYGADKFDYTVYAESVAEWAKDAANKKAEEHLQDYVTDVQYTIVKNFYGYKVGTVTVTFAEDVDAAALAAADFTLYDRGSANPYFGEVNIADVKVAGNVVTLTIDQGSDKTSDRSRNTFGALTTTSWYMDTEGNIFFGSQDANDELGIAINANLTGKGCFPRKNLDLILNVNTTGAKNGIPSTDGMGNLIEGSVWSDIKDESGLSDIKLEMVNVGWDAEGYTIVNELMGTEGKVPVQVIYPEGYDAKRAEKYPVIFYQCGGGVCYWELTDTTQAGVYAPATNLGDNTVYDVMMTKWHEAFPEAIIMSVNVHSPNITLSATEIASVLDYAIANWNVDKDKIVGVGNSQGTLITSEVIRMRSDLIAGYVECNGNLGANVAASQVDGTLANSSLGKWSEEEISNFVKNNVAVWMFNGETDGNNPAVQQDVAEVVKNLYREAGKSEEWIDSHVRASGLQSWKFKKWGETDHSVTKVVSWFYIDNPYNDVNAGQKALKAGDLYRFTGQESNYANYKYTMNYDYTVYAESVSEWVKNLFAGAYEEPVAPEYTDVEAFVARLYENVLGRTPDEKGLAAWVNQLTSGANGGEEVAKGFIFSDEYIKQNTSNDEFVEMLYNTLMNRKSDAAGKKAWVAQLDSKKATREDIVEGFIHSSEFTGICEKYDIFATAAEAFASRLYTECLGRKYDKAGLKAWAAKLHSHEIGGGEAAKGFFFSNEFQKQNVSDKEFVARCYRTFLNREPDAAGQADWLKVLAGTNRENVVNGFIGSDEYAKLCVSYGIDK</sequence>
<feature type="compositionally biased region" description="Acidic residues" evidence="1">
    <location>
        <begin position="52"/>
        <end position="82"/>
    </location>
</feature>
<gene>
    <name evidence="4" type="ORF">LKD81_01165</name>
</gene>
<evidence type="ECO:0000256" key="1">
    <source>
        <dbReference type="SAM" id="MobiDB-lite"/>
    </source>
</evidence>
<dbReference type="Gene3D" id="3.40.50.1820">
    <property type="entry name" value="alpha/beta hydrolase"/>
    <property type="match status" value="3"/>
</dbReference>
<evidence type="ECO:0000259" key="3">
    <source>
        <dbReference type="Pfam" id="PF13946"/>
    </source>
</evidence>
<dbReference type="SUPFAM" id="SSF53474">
    <property type="entry name" value="alpha/beta-Hydrolases"/>
    <property type="match status" value="3"/>
</dbReference>
<organism evidence="4 5">
    <name type="scientific">Hominifimenecus microfluidus</name>
    <dbReference type="NCBI Taxonomy" id="2885348"/>
    <lineage>
        <taxon>Bacteria</taxon>
        <taxon>Bacillati</taxon>
        <taxon>Bacillota</taxon>
        <taxon>Clostridia</taxon>
        <taxon>Lachnospirales</taxon>
        <taxon>Lachnospiraceae</taxon>
        <taxon>Hominifimenecus</taxon>
    </lineage>
</organism>
<accession>A0AAE3E6V7</accession>
<dbReference type="Gene3D" id="1.10.3130.20">
    <property type="entry name" value="Phycobilisome linker domain"/>
    <property type="match status" value="2"/>
</dbReference>
<feature type="domain" description="DUF4214" evidence="3">
    <location>
        <begin position="1793"/>
        <end position="1858"/>
    </location>
</feature>
<feature type="domain" description="DUF4214" evidence="3">
    <location>
        <begin position="1676"/>
        <end position="1742"/>
    </location>
</feature>
<dbReference type="Pfam" id="PF13946">
    <property type="entry name" value="DUF4214"/>
    <property type="match status" value="2"/>
</dbReference>
<keyword evidence="5" id="KW-1185">Reference proteome</keyword>
<evidence type="ECO:0000256" key="2">
    <source>
        <dbReference type="SAM" id="SignalP"/>
    </source>
</evidence>
<protein>
    <submittedName>
        <fullName evidence="4">DUF4214 domain-containing protein</fullName>
    </submittedName>
</protein>
<proteinExistence type="predicted"/>